<dbReference type="InterPro" id="IPR051408">
    <property type="entry name" value="Phosphate_transprt_permease"/>
</dbReference>
<dbReference type="Proteomes" id="UP000230161">
    <property type="component" value="Unassembled WGS sequence"/>
</dbReference>
<feature type="transmembrane region" description="Helical" evidence="10">
    <location>
        <begin position="300"/>
        <end position="319"/>
    </location>
</feature>
<dbReference type="GO" id="GO:0035435">
    <property type="term" value="P:phosphate ion transmembrane transport"/>
    <property type="evidence" value="ECO:0007669"/>
    <property type="project" value="InterPro"/>
</dbReference>
<feature type="region of interest" description="Disordered" evidence="11">
    <location>
        <begin position="91"/>
        <end position="126"/>
    </location>
</feature>
<dbReference type="AlphaFoldDB" id="A0A2M9C3F7"/>
<keyword evidence="6" id="KW-0592">Phosphate transport</keyword>
<evidence type="ECO:0000256" key="10">
    <source>
        <dbReference type="RuleBase" id="RU363043"/>
    </source>
</evidence>
<evidence type="ECO:0000256" key="9">
    <source>
        <dbReference type="ARBA" id="ARBA00023136"/>
    </source>
</evidence>
<feature type="compositionally biased region" description="Low complexity" evidence="11">
    <location>
        <begin position="1"/>
        <end position="12"/>
    </location>
</feature>
<evidence type="ECO:0000256" key="3">
    <source>
        <dbReference type="ARBA" id="ARBA00007069"/>
    </source>
</evidence>
<keyword evidence="7 10" id="KW-0812">Transmembrane</keyword>
<feature type="transmembrane region" description="Helical" evidence="10">
    <location>
        <begin position="325"/>
        <end position="347"/>
    </location>
</feature>
<keyword evidence="8 10" id="KW-1133">Transmembrane helix</keyword>
<evidence type="ECO:0000256" key="6">
    <source>
        <dbReference type="ARBA" id="ARBA00022592"/>
    </source>
</evidence>
<keyword evidence="14" id="KW-1185">Reference proteome</keyword>
<dbReference type="PANTHER" id="PTHR42922:SF1">
    <property type="entry name" value="PHOSPHATE TRANSPORT SYSTEM PERMEASE PROTEIN PSTA"/>
    <property type="match status" value="1"/>
</dbReference>
<dbReference type="Gene3D" id="1.10.3720.10">
    <property type="entry name" value="MetI-like"/>
    <property type="match status" value="1"/>
</dbReference>
<dbReference type="Pfam" id="PF00528">
    <property type="entry name" value="BPD_transp_1"/>
    <property type="match status" value="1"/>
</dbReference>
<dbReference type="InterPro" id="IPR005672">
    <property type="entry name" value="Phosphate_PstA"/>
</dbReference>
<evidence type="ECO:0000313" key="14">
    <source>
        <dbReference type="Proteomes" id="UP000230161"/>
    </source>
</evidence>
<feature type="compositionally biased region" description="Low complexity" evidence="11">
    <location>
        <begin position="19"/>
        <end position="30"/>
    </location>
</feature>
<dbReference type="InterPro" id="IPR000515">
    <property type="entry name" value="MetI-like"/>
</dbReference>
<dbReference type="RefSeq" id="WP_245861175.1">
    <property type="nucleotide sequence ID" value="NZ_PGFB01000001.1"/>
</dbReference>
<protein>
    <recommendedName>
        <fullName evidence="10">Phosphate transport system permease protein PstA</fullName>
    </recommendedName>
</protein>
<name>A0A2M9C3F7_9MICO</name>
<feature type="region of interest" description="Disordered" evidence="11">
    <location>
        <begin position="1"/>
        <end position="45"/>
    </location>
</feature>
<feature type="transmembrane region" description="Helical" evidence="10">
    <location>
        <begin position="138"/>
        <end position="159"/>
    </location>
</feature>
<dbReference type="NCBIfam" id="TIGR00974">
    <property type="entry name" value="3a0107s02c"/>
    <property type="match status" value="1"/>
</dbReference>
<feature type="transmembrane region" description="Helical" evidence="10">
    <location>
        <begin position="436"/>
        <end position="458"/>
    </location>
</feature>
<dbReference type="CDD" id="cd06261">
    <property type="entry name" value="TM_PBP2"/>
    <property type="match status" value="1"/>
</dbReference>
<dbReference type="GO" id="GO:0005886">
    <property type="term" value="C:plasma membrane"/>
    <property type="evidence" value="ECO:0007669"/>
    <property type="project" value="UniProtKB-SubCell"/>
</dbReference>
<dbReference type="InterPro" id="IPR035906">
    <property type="entry name" value="MetI-like_sf"/>
</dbReference>
<dbReference type="PANTHER" id="PTHR42922">
    <property type="entry name" value="PHOSPHATE TRANSPORT SYSTEM PERMEASE PROTEIN PSTA"/>
    <property type="match status" value="1"/>
</dbReference>
<dbReference type="PROSITE" id="PS50928">
    <property type="entry name" value="ABC_TM1"/>
    <property type="match status" value="1"/>
</dbReference>
<comment type="function">
    <text evidence="1">Part of the binding-protein-dependent transport system for phosphate; probably responsible for the translocation of the substrate across the membrane.</text>
</comment>
<feature type="transmembrane region" description="Helical" evidence="10">
    <location>
        <begin position="165"/>
        <end position="187"/>
    </location>
</feature>
<comment type="caution">
    <text evidence="13">The sequence shown here is derived from an EMBL/GenBank/DDBJ whole genome shotgun (WGS) entry which is preliminary data.</text>
</comment>
<dbReference type="SUPFAM" id="SSF161098">
    <property type="entry name" value="MetI-like"/>
    <property type="match status" value="1"/>
</dbReference>
<reference evidence="13 14" key="1">
    <citation type="submission" date="2017-11" db="EMBL/GenBank/DDBJ databases">
        <title>Genomic Encyclopedia of Archaeal and Bacterial Type Strains, Phase II (KMG-II): From Individual Species to Whole Genera.</title>
        <authorList>
            <person name="Goeker M."/>
        </authorList>
    </citation>
    <scope>NUCLEOTIDE SEQUENCE [LARGE SCALE GENOMIC DNA]</scope>
    <source>
        <strain evidence="13 14">DSM 25625</strain>
    </source>
</reference>
<keyword evidence="4" id="KW-0813">Transport</keyword>
<keyword evidence="9 10" id="KW-0472">Membrane</keyword>
<evidence type="ECO:0000256" key="5">
    <source>
        <dbReference type="ARBA" id="ARBA00022475"/>
    </source>
</evidence>
<dbReference type="GO" id="GO:0005315">
    <property type="term" value="F:phosphate transmembrane transporter activity"/>
    <property type="evidence" value="ECO:0007669"/>
    <property type="project" value="InterPro"/>
</dbReference>
<evidence type="ECO:0000313" key="13">
    <source>
        <dbReference type="EMBL" id="PJJ64987.1"/>
    </source>
</evidence>
<keyword evidence="5 10" id="KW-1003">Cell membrane</keyword>
<evidence type="ECO:0000256" key="4">
    <source>
        <dbReference type="ARBA" id="ARBA00022448"/>
    </source>
</evidence>
<organism evidence="13 14">
    <name type="scientific">Compostimonas suwonensis</name>
    <dbReference type="NCBI Taxonomy" id="1048394"/>
    <lineage>
        <taxon>Bacteria</taxon>
        <taxon>Bacillati</taxon>
        <taxon>Actinomycetota</taxon>
        <taxon>Actinomycetes</taxon>
        <taxon>Micrococcales</taxon>
        <taxon>Microbacteriaceae</taxon>
        <taxon>Compostimonas</taxon>
    </lineage>
</organism>
<feature type="domain" description="ABC transmembrane type-1" evidence="12">
    <location>
        <begin position="255"/>
        <end position="458"/>
    </location>
</feature>
<evidence type="ECO:0000256" key="2">
    <source>
        <dbReference type="ARBA" id="ARBA00004651"/>
    </source>
</evidence>
<gene>
    <name evidence="13" type="ORF">CLV54_0012</name>
</gene>
<evidence type="ECO:0000256" key="11">
    <source>
        <dbReference type="SAM" id="MobiDB-lite"/>
    </source>
</evidence>
<feature type="transmembrane region" description="Helical" evidence="10">
    <location>
        <begin position="251"/>
        <end position="280"/>
    </location>
</feature>
<dbReference type="EMBL" id="PGFB01000001">
    <property type="protein sequence ID" value="PJJ64987.1"/>
    <property type="molecule type" value="Genomic_DNA"/>
</dbReference>
<evidence type="ECO:0000256" key="7">
    <source>
        <dbReference type="ARBA" id="ARBA00022692"/>
    </source>
</evidence>
<proteinExistence type="inferred from homology"/>
<evidence type="ECO:0000259" key="12">
    <source>
        <dbReference type="PROSITE" id="PS50928"/>
    </source>
</evidence>
<evidence type="ECO:0000256" key="8">
    <source>
        <dbReference type="ARBA" id="ARBA00022989"/>
    </source>
</evidence>
<accession>A0A2M9C3F7</accession>
<comment type="subcellular location">
    <subcellularLocation>
        <location evidence="2 10">Cell membrane</location>
        <topology evidence="2 10">Multi-pass membrane protein</topology>
    </subcellularLocation>
</comment>
<comment type="similarity">
    <text evidence="3 10">Belongs to the binding-protein-dependent transport system permease family. CysTW subfamily.</text>
</comment>
<evidence type="ECO:0000256" key="1">
    <source>
        <dbReference type="ARBA" id="ARBA00003510"/>
    </source>
</evidence>
<sequence length="513" mass="53910">MSTTETSVTETAVPEKTLPETTAPETTVPGVTPPTPAASAAASTDITEVLEPVGEATAPPTTMPNETTAPDDITVTADVLTDEELSLLAASRTAKADEPSRPAPRGPARTPGATMRPNPAGDIGPRRMLRTATGEDRFNVLGSLIAAAAIAGLLFGWFAPLSGAVGWFVVAFLAFIGIYALMVSFRGDAETVKDRVMTALLYGAGAILLSALIFVLVYTLVRGAAALFNVNFVTQTMELAGPLDPLSMGGILHAIVGTLIQIGIALIITVPLGITTAVFLNEFPGRFSRFVRTISDAMTALPSIVAGLFVYACVIMLFTHQRSGFAAALAISVMMLPIIIRASDVVLRLVSGSLREASYALGAPRWRTVWHVVLPTARSGLVNAVILGTARGVGETSPVLLTSGVTAVMNFNPFSGPMISLPLQVFDFVKSPEPNMVARGFGAAAVLIILVLVLFVIARAFGGRSPGQLSDGQRRRAAEASLNDLRRMTMRTAPPAPETQTVVTVVPTRKEHL</sequence>
<feature type="transmembrane region" description="Helical" evidence="10">
    <location>
        <begin position="199"/>
        <end position="221"/>
    </location>
</feature>